<keyword evidence="2" id="KW-0732">Signal</keyword>
<comment type="caution">
    <text evidence="3">The sequence shown here is derived from an EMBL/GenBank/DDBJ whole genome shotgun (WGS) entry which is preliminary data.</text>
</comment>
<sequence>MALSRRTLLAASTGLLLSSAARAAFPERFVRFIVPFAAGGNADTVARLVGQGMTETLGQPVVVENRPGAGGSIGADMVAKSTPDGYTLLIGPNGPLVNNQFIQAKVGYDTLRDLAPIGLTSIVPHALVVHPSLEAKTIAEFVALSKTRAIEVATSGYGSATHFTLERFAAKTGAAVVHVPYRSGGALMPDLIGGSARAAMTEFSIPLALHREGKVRIIAIAAEKRSPVAPEIPTMIESGVAGFLAGSYVGLLAPAGTPPEVIAPIQKALVVSLRSKLVLDQFAKLGIDVVSPDLMTPAGFTAFIKNDLALCREAAKVAGIKPN</sequence>
<dbReference type="Proteomes" id="UP001165652">
    <property type="component" value="Unassembled WGS sequence"/>
</dbReference>
<dbReference type="PANTHER" id="PTHR42928:SF5">
    <property type="entry name" value="BLR1237 PROTEIN"/>
    <property type="match status" value="1"/>
</dbReference>
<dbReference type="InterPro" id="IPR005064">
    <property type="entry name" value="BUG"/>
</dbReference>
<comment type="similarity">
    <text evidence="1">Belongs to the UPF0065 (bug) family.</text>
</comment>
<evidence type="ECO:0000256" key="2">
    <source>
        <dbReference type="SAM" id="SignalP"/>
    </source>
</evidence>
<reference evidence="3" key="1">
    <citation type="journal article" date="2023" name="Microbiol Resour">
        <title>Genome Sequences of Rhodoplanes serenus and Two Thermotolerant Strains, Rhodoplanes tepidamans and 'Rhodoplanes cryptolactis,' Further Refine the Genus.</title>
        <authorList>
            <person name="Rayyan A.A."/>
            <person name="Kyndt J.A."/>
        </authorList>
    </citation>
    <scope>NUCLEOTIDE SEQUENCE</scope>
    <source>
        <strain evidence="3">DSM 9987</strain>
    </source>
</reference>
<dbReference type="InterPro" id="IPR042100">
    <property type="entry name" value="Bug_dom1"/>
</dbReference>
<evidence type="ECO:0000256" key="1">
    <source>
        <dbReference type="ARBA" id="ARBA00006987"/>
    </source>
</evidence>
<feature type="chain" id="PRO_5047373119" evidence="2">
    <location>
        <begin position="24"/>
        <end position="323"/>
    </location>
</feature>
<dbReference type="PANTHER" id="PTHR42928">
    <property type="entry name" value="TRICARBOXYLATE-BINDING PROTEIN"/>
    <property type="match status" value="1"/>
</dbReference>
<evidence type="ECO:0000313" key="4">
    <source>
        <dbReference type="Proteomes" id="UP001165652"/>
    </source>
</evidence>
<evidence type="ECO:0000313" key="3">
    <source>
        <dbReference type="EMBL" id="MDC7787739.1"/>
    </source>
</evidence>
<keyword evidence="4" id="KW-1185">Reference proteome</keyword>
<dbReference type="Gene3D" id="3.40.190.10">
    <property type="entry name" value="Periplasmic binding protein-like II"/>
    <property type="match status" value="1"/>
</dbReference>
<reference evidence="3" key="2">
    <citation type="submission" date="2023-02" db="EMBL/GenBank/DDBJ databases">
        <authorList>
            <person name="Rayyan A."/>
            <person name="Meyer T."/>
            <person name="Kyndt J.A."/>
        </authorList>
    </citation>
    <scope>NUCLEOTIDE SEQUENCE</scope>
    <source>
        <strain evidence="3">DSM 9987</strain>
    </source>
</reference>
<proteinExistence type="inferred from homology"/>
<gene>
    <name evidence="3" type="ORF">PQJ73_18775</name>
</gene>
<organism evidence="3 4">
    <name type="scientific">Rhodoplanes tepidamans</name>
    <name type="common">Rhodoplanes cryptolactis</name>
    <dbReference type="NCBI Taxonomy" id="200616"/>
    <lineage>
        <taxon>Bacteria</taxon>
        <taxon>Pseudomonadati</taxon>
        <taxon>Pseudomonadota</taxon>
        <taxon>Alphaproteobacteria</taxon>
        <taxon>Hyphomicrobiales</taxon>
        <taxon>Nitrobacteraceae</taxon>
        <taxon>Rhodoplanes</taxon>
    </lineage>
</organism>
<dbReference type="PIRSF" id="PIRSF017082">
    <property type="entry name" value="YflP"/>
    <property type="match status" value="1"/>
</dbReference>
<dbReference type="Gene3D" id="3.40.190.150">
    <property type="entry name" value="Bordetella uptake gene, domain 1"/>
    <property type="match status" value="1"/>
</dbReference>
<accession>A0ABT5JDQ8</accession>
<dbReference type="Pfam" id="PF03401">
    <property type="entry name" value="TctC"/>
    <property type="match status" value="1"/>
</dbReference>
<dbReference type="EMBL" id="JAQQLI010000031">
    <property type="protein sequence ID" value="MDC7787739.1"/>
    <property type="molecule type" value="Genomic_DNA"/>
</dbReference>
<dbReference type="SUPFAM" id="SSF53850">
    <property type="entry name" value="Periplasmic binding protein-like II"/>
    <property type="match status" value="1"/>
</dbReference>
<dbReference type="CDD" id="cd07012">
    <property type="entry name" value="PBP2_Bug_TTT"/>
    <property type="match status" value="1"/>
</dbReference>
<dbReference type="RefSeq" id="WP_272778579.1">
    <property type="nucleotide sequence ID" value="NZ_JAQQLI010000031.1"/>
</dbReference>
<feature type="signal peptide" evidence="2">
    <location>
        <begin position="1"/>
        <end position="23"/>
    </location>
</feature>
<protein>
    <submittedName>
        <fullName evidence="3">Tripartite tricarboxylate transporter substrate binding protein</fullName>
    </submittedName>
</protein>
<name>A0ABT5JDQ8_RHOTP</name>